<evidence type="ECO:0000256" key="1">
    <source>
        <dbReference type="SAM" id="MobiDB-lite"/>
    </source>
</evidence>
<dbReference type="EMBL" id="OX465086">
    <property type="protein sequence ID" value="CAI9261554.1"/>
    <property type="molecule type" value="Genomic_DNA"/>
</dbReference>
<gene>
    <name evidence="2" type="ORF">LSALG_LOCUS2339</name>
</gene>
<sequence>MMGRDDKEIHGDSNGEVSHPFCESIQGIKPTTTVLLQKMAKHVSQDKNFSVFGDGVETTPDDVKRKLMEIDFFEDVKCKPLDIEAEKYDVSMKLKLLNDDEEEEEKLEVDKEMLKIFKDVVDEEDVREGKGEEPMILIDEEDMRHATNRHLNNEELALKEMEIYGKDYVFSSNLFHLYIEYKEKYLEARFKDKPTFVE</sequence>
<dbReference type="Proteomes" id="UP001177003">
    <property type="component" value="Chromosome 0"/>
</dbReference>
<dbReference type="AlphaFoldDB" id="A0AA35XZY4"/>
<keyword evidence="3" id="KW-1185">Reference proteome</keyword>
<evidence type="ECO:0000313" key="2">
    <source>
        <dbReference type="EMBL" id="CAI9261554.1"/>
    </source>
</evidence>
<proteinExistence type="predicted"/>
<feature type="compositionally biased region" description="Basic and acidic residues" evidence="1">
    <location>
        <begin position="1"/>
        <end position="13"/>
    </location>
</feature>
<evidence type="ECO:0000313" key="3">
    <source>
        <dbReference type="Proteomes" id="UP001177003"/>
    </source>
</evidence>
<reference evidence="2" key="1">
    <citation type="submission" date="2023-04" db="EMBL/GenBank/DDBJ databases">
        <authorList>
            <person name="Vijverberg K."/>
            <person name="Xiong W."/>
            <person name="Schranz E."/>
        </authorList>
    </citation>
    <scope>NUCLEOTIDE SEQUENCE</scope>
</reference>
<feature type="region of interest" description="Disordered" evidence="1">
    <location>
        <begin position="1"/>
        <end position="23"/>
    </location>
</feature>
<name>A0AA35XZY4_LACSI</name>
<accession>A0AA35XZY4</accession>
<protein>
    <submittedName>
        <fullName evidence="2">Uncharacterized protein</fullName>
    </submittedName>
</protein>
<organism evidence="2 3">
    <name type="scientific">Lactuca saligna</name>
    <name type="common">Willowleaf lettuce</name>
    <dbReference type="NCBI Taxonomy" id="75948"/>
    <lineage>
        <taxon>Eukaryota</taxon>
        <taxon>Viridiplantae</taxon>
        <taxon>Streptophyta</taxon>
        <taxon>Embryophyta</taxon>
        <taxon>Tracheophyta</taxon>
        <taxon>Spermatophyta</taxon>
        <taxon>Magnoliopsida</taxon>
        <taxon>eudicotyledons</taxon>
        <taxon>Gunneridae</taxon>
        <taxon>Pentapetalae</taxon>
        <taxon>asterids</taxon>
        <taxon>campanulids</taxon>
        <taxon>Asterales</taxon>
        <taxon>Asteraceae</taxon>
        <taxon>Cichorioideae</taxon>
        <taxon>Cichorieae</taxon>
        <taxon>Lactucinae</taxon>
        <taxon>Lactuca</taxon>
    </lineage>
</organism>